<gene>
    <name evidence="2" type="ORF">POSPLADRAFT_1140450</name>
</gene>
<dbReference type="Proteomes" id="UP000194127">
    <property type="component" value="Unassembled WGS sequence"/>
</dbReference>
<dbReference type="RefSeq" id="XP_024340363.1">
    <property type="nucleotide sequence ID" value="XM_024485173.1"/>
</dbReference>
<keyword evidence="3" id="KW-1185">Reference proteome</keyword>
<keyword evidence="1" id="KW-0732">Signal</keyword>
<name>A0A1X6N4J7_9APHY</name>
<protein>
    <submittedName>
        <fullName evidence="2">Uncharacterized protein</fullName>
    </submittedName>
</protein>
<evidence type="ECO:0000313" key="3">
    <source>
        <dbReference type="Proteomes" id="UP000194127"/>
    </source>
</evidence>
<sequence length="312" mass="34017">MRAHPPQGHLRACCVWVVVPLHWDWGSSYSSGSLGIRISEGACACTLAAGGIAPDNGNAAVCRASGYSNSGCRASADSSDRLQTSRRRARGIRALPLPDPPTCTAHSFDEEGPDTTISRSGIYVFASIRIARVSMCVHSSAPGPPESRIPTDAVSGIQVRETARFLQTSRGMMHQREAVGHGCGATAALCTFEKQTMPPLTDALAVLANMTAEFTLDEEQRSWPVVYGFRRKGWTIPFAAFSCEGVRCLAKLSFIAESIFCDPTLDRGPSVWSRIMHNRVPREAAARTGQQSHEFPTAEEVHQWRLRLPFSW</sequence>
<dbReference type="OrthoDB" id="10269273at2759"/>
<accession>A0A1X6N4J7</accession>
<feature type="chain" id="PRO_5010884924" evidence="1">
    <location>
        <begin position="29"/>
        <end position="312"/>
    </location>
</feature>
<proteinExistence type="predicted"/>
<dbReference type="AlphaFoldDB" id="A0A1X6N4J7"/>
<evidence type="ECO:0000313" key="2">
    <source>
        <dbReference type="EMBL" id="OSX63569.1"/>
    </source>
</evidence>
<feature type="signal peptide" evidence="1">
    <location>
        <begin position="1"/>
        <end position="28"/>
    </location>
</feature>
<organism evidence="2 3">
    <name type="scientific">Postia placenta MAD-698-R-SB12</name>
    <dbReference type="NCBI Taxonomy" id="670580"/>
    <lineage>
        <taxon>Eukaryota</taxon>
        <taxon>Fungi</taxon>
        <taxon>Dikarya</taxon>
        <taxon>Basidiomycota</taxon>
        <taxon>Agaricomycotina</taxon>
        <taxon>Agaricomycetes</taxon>
        <taxon>Polyporales</taxon>
        <taxon>Adustoporiaceae</taxon>
        <taxon>Rhodonia</taxon>
    </lineage>
</organism>
<reference evidence="2 3" key="1">
    <citation type="submission" date="2017-04" db="EMBL/GenBank/DDBJ databases">
        <title>Genome Sequence of the Model Brown-Rot Fungus Postia placenta SB12.</title>
        <authorList>
            <consortium name="DOE Joint Genome Institute"/>
            <person name="Gaskell J."/>
            <person name="Kersten P."/>
            <person name="Larrondo L.F."/>
            <person name="Canessa P."/>
            <person name="Martinez D."/>
            <person name="Hibbett D."/>
            <person name="Schmoll M."/>
            <person name="Kubicek C.P."/>
            <person name="Martinez A.T."/>
            <person name="Yadav J."/>
            <person name="Master E."/>
            <person name="Magnuson J.K."/>
            <person name="James T."/>
            <person name="Yaver D."/>
            <person name="Berka R."/>
            <person name="Labutti K."/>
            <person name="Lipzen A."/>
            <person name="Aerts A."/>
            <person name="Barry K."/>
            <person name="Henrissat B."/>
            <person name="Blanchette R."/>
            <person name="Grigoriev I."/>
            <person name="Cullen D."/>
        </authorList>
    </citation>
    <scope>NUCLEOTIDE SEQUENCE [LARGE SCALE GENOMIC DNA]</scope>
    <source>
        <strain evidence="2 3">MAD-698-R-SB12</strain>
    </source>
</reference>
<evidence type="ECO:0000256" key="1">
    <source>
        <dbReference type="SAM" id="SignalP"/>
    </source>
</evidence>
<dbReference type="EMBL" id="KZ110595">
    <property type="protein sequence ID" value="OSX63569.1"/>
    <property type="molecule type" value="Genomic_DNA"/>
</dbReference>
<dbReference type="GeneID" id="36330122"/>